<dbReference type="InterPro" id="IPR029058">
    <property type="entry name" value="AB_hydrolase_fold"/>
</dbReference>
<keyword evidence="4" id="KW-1185">Reference proteome</keyword>
<dbReference type="SUPFAM" id="SSF53474">
    <property type="entry name" value="alpha/beta-Hydrolases"/>
    <property type="match status" value="1"/>
</dbReference>
<evidence type="ECO:0000313" key="4">
    <source>
        <dbReference type="Proteomes" id="UP001515480"/>
    </source>
</evidence>
<dbReference type="PANTHER" id="PTHR45856">
    <property type="entry name" value="ALPHA/BETA-HYDROLASES SUPERFAMILY PROTEIN"/>
    <property type="match status" value="1"/>
</dbReference>
<dbReference type="Pfam" id="PF01764">
    <property type="entry name" value="Lipase_3"/>
    <property type="match status" value="1"/>
</dbReference>
<feature type="signal peptide" evidence="1">
    <location>
        <begin position="1"/>
        <end position="15"/>
    </location>
</feature>
<dbReference type="InterPro" id="IPR051218">
    <property type="entry name" value="Sec_MonoDiacylglyc_Lipase"/>
</dbReference>
<dbReference type="PANTHER" id="PTHR45856:SF24">
    <property type="entry name" value="FUNGAL LIPASE-LIKE DOMAIN-CONTAINING PROTEIN"/>
    <property type="match status" value="1"/>
</dbReference>
<comment type="caution">
    <text evidence="3">The sequence shown here is derived from an EMBL/GenBank/DDBJ whole genome shotgun (WGS) entry which is preliminary data.</text>
</comment>
<keyword evidence="1" id="KW-0732">Signal</keyword>
<dbReference type="InterPro" id="IPR002921">
    <property type="entry name" value="Fungal_lipase-type"/>
</dbReference>
<evidence type="ECO:0000256" key="1">
    <source>
        <dbReference type="SAM" id="SignalP"/>
    </source>
</evidence>
<dbReference type="AlphaFoldDB" id="A0AB34IPD2"/>
<accession>A0AB34IPD2</accession>
<reference evidence="3 4" key="1">
    <citation type="journal article" date="2024" name="Science">
        <title>Giant polyketide synthase enzymes in the biosynthesis of giant marine polyether toxins.</title>
        <authorList>
            <person name="Fallon T.R."/>
            <person name="Shende V.V."/>
            <person name="Wierzbicki I.H."/>
            <person name="Pendleton A.L."/>
            <person name="Watervoot N.F."/>
            <person name="Auber R.P."/>
            <person name="Gonzalez D.J."/>
            <person name="Wisecaver J.H."/>
            <person name="Moore B.S."/>
        </authorList>
    </citation>
    <scope>NUCLEOTIDE SEQUENCE [LARGE SCALE GENOMIC DNA]</scope>
    <source>
        <strain evidence="3 4">12B1</strain>
    </source>
</reference>
<dbReference type="Proteomes" id="UP001515480">
    <property type="component" value="Unassembled WGS sequence"/>
</dbReference>
<name>A0AB34IPD2_PRYPA</name>
<organism evidence="3 4">
    <name type="scientific">Prymnesium parvum</name>
    <name type="common">Toxic golden alga</name>
    <dbReference type="NCBI Taxonomy" id="97485"/>
    <lineage>
        <taxon>Eukaryota</taxon>
        <taxon>Haptista</taxon>
        <taxon>Haptophyta</taxon>
        <taxon>Prymnesiophyceae</taxon>
        <taxon>Prymnesiales</taxon>
        <taxon>Prymnesiaceae</taxon>
        <taxon>Prymnesium</taxon>
    </lineage>
</organism>
<sequence>MLSALFLAAAPLSKADPPHPWLADGWLSALAGGARRALEAAVDVPLPGAPLKHAQLQLPLLCSQLADLAYEETAAAVEAALARLAGGSLTLLQFHGQRLLRDEVWYKEPAAAQWLVARAADGTLFVVFRGTSSLPDILHDLQTMPCDGFHRGFLRMAERCTPLHELLRQQLKHTDHLVLVGHSLGGALALTLLGAGLVPPSAARITVMTYGSPAPFHRTCPSALRGAKVRRCRVRSFVYGADVVPRLLGSDISLLAKTLERFSDEQTAQQRSAMLKTLSEYVHADHDDARLVFINPNTGDARVVPRRLIQRLLHIHQAVSSNAVMHHSEYTRGLQRAIRRAAAREGKDVDLL</sequence>
<dbReference type="EMBL" id="JBGBPQ010000022">
    <property type="protein sequence ID" value="KAL1503005.1"/>
    <property type="molecule type" value="Genomic_DNA"/>
</dbReference>
<dbReference type="Gene3D" id="3.40.50.1820">
    <property type="entry name" value="alpha/beta hydrolase"/>
    <property type="match status" value="1"/>
</dbReference>
<protein>
    <recommendedName>
        <fullName evidence="2">Fungal lipase-type domain-containing protein</fullName>
    </recommendedName>
</protein>
<evidence type="ECO:0000313" key="3">
    <source>
        <dbReference type="EMBL" id="KAL1503005.1"/>
    </source>
</evidence>
<gene>
    <name evidence="3" type="ORF">AB1Y20_011075</name>
</gene>
<feature type="domain" description="Fungal lipase-type" evidence="2">
    <location>
        <begin position="125"/>
        <end position="248"/>
    </location>
</feature>
<feature type="chain" id="PRO_5044225257" description="Fungal lipase-type domain-containing protein" evidence="1">
    <location>
        <begin position="16"/>
        <end position="352"/>
    </location>
</feature>
<proteinExistence type="predicted"/>
<dbReference type="GO" id="GO:0006629">
    <property type="term" value="P:lipid metabolic process"/>
    <property type="evidence" value="ECO:0007669"/>
    <property type="project" value="InterPro"/>
</dbReference>
<evidence type="ECO:0000259" key="2">
    <source>
        <dbReference type="Pfam" id="PF01764"/>
    </source>
</evidence>